<evidence type="ECO:0000256" key="7">
    <source>
        <dbReference type="ARBA" id="ARBA00023136"/>
    </source>
</evidence>
<dbReference type="SUPFAM" id="SSF51695">
    <property type="entry name" value="PLC-like phosphodiesterases"/>
    <property type="match status" value="1"/>
</dbReference>
<dbReference type="PANTHER" id="PTHR42758">
    <property type="entry name" value="PHOSPHATIDYLGLYCEROL PHOSPHOLIPASE C"/>
    <property type="match status" value="1"/>
</dbReference>
<keyword evidence="6" id="KW-0443">Lipid metabolism</keyword>
<feature type="domain" description="GP-PDE" evidence="9">
    <location>
        <begin position="60"/>
        <end position="364"/>
    </location>
</feature>
<dbReference type="PANTHER" id="PTHR42758:SF2">
    <property type="entry name" value="PHOSPHATIDYLGLYCEROL PHOSPHOLIPASE C"/>
    <property type="match status" value="1"/>
</dbReference>
<keyword evidence="11" id="KW-1185">Reference proteome</keyword>
<dbReference type="GO" id="GO:0005737">
    <property type="term" value="C:cytoplasm"/>
    <property type="evidence" value="ECO:0007669"/>
    <property type="project" value="UniProtKB-ARBA"/>
</dbReference>
<gene>
    <name evidence="10" type="ORF">FGO68_gene5788</name>
</gene>
<evidence type="ECO:0000256" key="2">
    <source>
        <dbReference type="ARBA" id="ARBA00007277"/>
    </source>
</evidence>
<dbReference type="GO" id="GO:0046475">
    <property type="term" value="P:glycerophospholipid catabolic process"/>
    <property type="evidence" value="ECO:0007669"/>
    <property type="project" value="TreeGrafter"/>
</dbReference>
<dbReference type="PROSITE" id="PS51704">
    <property type="entry name" value="GP_PDE"/>
    <property type="match status" value="1"/>
</dbReference>
<keyword evidence="7 8" id="KW-0472">Membrane</keyword>
<comment type="subcellular location">
    <subcellularLocation>
        <location evidence="1">Membrane</location>
    </subcellularLocation>
</comment>
<dbReference type="GO" id="GO:0008081">
    <property type="term" value="F:phosphoric diester hydrolase activity"/>
    <property type="evidence" value="ECO:0007669"/>
    <property type="project" value="InterPro"/>
</dbReference>
<protein>
    <recommendedName>
        <fullName evidence="9">GP-PDE domain-containing protein</fullName>
    </recommendedName>
</protein>
<dbReference type="AlphaFoldDB" id="A0A8J8NLW5"/>
<dbReference type="EMBL" id="RRYP01011520">
    <property type="protein sequence ID" value="TNV77671.1"/>
    <property type="molecule type" value="Genomic_DNA"/>
</dbReference>
<sequence length="382" mass="44665">MSQEPPKVDLLTRGERFRKTLKRFAFRGTLFYMGYSILLLWWPKQRGFNYRLGIKGDNDVIVSAHRCGSYDGLENTAATAVHAITKSKPRFLHVDVRSTKDHVPILVHGDDLSRPCHQGRFTEEFNFKDLPKVVTQEIDIPFMANADGSPTMYKVKNLDSKKIESLEQLLKALNTTDDPENRTWLQIEFKGKDEEMIREAHRLLKEYKRANRTFWGHVDDEMSIKLKKIDYNMPRVASPGEVHTMFIKYWLFAYPYIAREVHYKAVWFPYVNESFKANLRQQYGSSKYKNVGDGDNWKYRLRLRLLEFMTMTSGPLFRHLHRCGILVMIGVPNSIEDYEDCLKKFNGTVDCIMTDRPGLAREFLEQRSSKLEKKTEVQPSSI</sequence>
<reference evidence="10" key="1">
    <citation type="submission" date="2019-06" db="EMBL/GenBank/DDBJ databases">
        <authorList>
            <person name="Zheng W."/>
        </authorList>
    </citation>
    <scope>NUCLEOTIDE SEQUENCE</scope>
    <source>
        <strain evidence="10">QDHG01</strain>
    </source>
</reference>
<accession>A0A8J8NLW5</accession>
<proteinExistence type="inferred from homology"/>
<dbReference type="GO" id="GO:0016020">
    <property type="term" value="C:membrane"/>
    <property type="evidence" value="ECO:0007669"/>
    <property type="project" value="UniProtKB-SubCell"/>
</dbReference>
<dbReference type="InterPro" id="IPR017946">
    <property type="entry name" value="PLC-like_Pdiesterase_TIM-brl"/>
</dbReference>
<organism evidence="10 11">
    <name type="scientific">Halteria grandinella</name>
    <dbReference type="NCBI Taxonomy" id="5974"/>
    <lineage>
        <taxon>Eukaryota</taxon>
        <taxon>Sar</taxon>
        <taxon>Alveolata</taxon>
        <taxon>Ciliophora</taxon>
        <taxon>Intramacronucleata</taxon>
        <taxon>Spirotrichea</taxon>
        <taxon>Stichotrichia</taxon>
        <taxon>Sporadotrichida</taxon>
        <taxon>Halteriidae</taxon>
        <taxon>Halteria</taxon>
    </lineage>
</organism>
<evidence type="ECO:0000256" key="5">
    <source>
        <dbReference type="ARBA" id="ARBA00022989"/>
    </source>
</evidence>
<evidence type="ECO:0000256" key="3">
    <source>
        <dbReference type="ARBA" id="ARBA00022692"/>
    </source>
</evidence>
<dbReference type="InterPro" id="IPR052271">
    <property type="entry name" value="GDPD-Related"/>
</dbReference>
<dbReference type="Pfam" id="PF03009">
    <property type="entry name" value="GDPD"/>
    <property type="match status" value="1"/>
</dbReference>
<evidence type="ECO:0000313" key="10">
    <source>
        <dbReference type="EMBL" id="TNV77671.1"/>
    </source>
</evidence>
<comment type="caution">
    <text evidence="10">The sequence shown here is derived from an EMBL/GenBank/DDBJ whole genome shotgun (WGS) entry which is preliminary data.</text>
</comment>
<dbReference type="InterPro" id="IPR030395">
    <property type="entry name" value="GP_PDE_dom"/>
</dbReference>
<evidence type="ECO:0000313" key="11">
    <source>
        <dbReference type="Proteomes" id="UP000785679"/>
    </source>
</evidence>
<evidence type="ECO:0000256" key="4">
    <source>
        <dbReference type="ARBA" id="ARBA00022801"/>
    </source>
</evidence>
<evidence type="ECO:0000256" key="1">
    <source>
        <dbReference type="ARBA" id="ARBA00004370"/>
    </source>
</evidence>
<dbReference type="OrthoDB" id="197419at2759"/>
<evidence type="ECO:0000256" key="6">
    <source>
        <dbReference type="ARBA" id="ARBA00023098"/>
    </source>
</evidence>
<keyword evidence="4" id="KW-0378">Hydrolase</keyword>
<dbReference type="Gene3D" id="3.20.20.190">
    <property type="entry name" value="Phosphatidylinositol (PI) phosphodiesterase"/>
    <property type="match status" value="1"/>
</dbReference>
<dbReference type="Proteomes" id="UP000785679">
    <property type="component" value="Unassembled WGS sequence"/>
</dbReference>
<keyword evidence="5 8" id="KW-1133">Transmembrane helix</keyword>
<comment type="similarity">
    <text evidence="2">Belongs to the glycerophosphoryl diester phosphodiesterase family.</text>
</comment>
<name>A0A8J8NLW5_HALGN</name>
<feature type="transmembrane region" description="Helical" evidence="8">
    <location>
        <begin position="24"/>
        <end position="42"/>
    </location>
</feature>
<keyword evidence="3 8" id="KW-0812">Transmembrane</keyword>
<evidence type="ECO:0000259" key="9">
    <source>
        <dbReference type="PROSITE" id="PS51704"/>
    </source>
</evidence>
<evidence type="ECO:0000256" key="8">
    <source>
        <dbReference type="SAM" id="Phobius"/>
    </source>
</evidence>